<organism evidence="5 6">
    <name type="scientific">Mucilaginibacter mali</name>
    <dbReference type="NCBI Taxonomy" id="2740462"/>
    <lineage>
        <taxon>Bacteria</taxon>
        <taxon>Pseudomonadati</taxon>
        <taxon>Bacteroidota</taxon>
        <taxon>Sphingobacteriia</taxon>
        <taxon>Sphingobacteriales</taxon>
        <taxon>Sphingobacteriaceae</taxon>
        <taxon>Mucilaginibacter</taxon>
    </lineage>
</organism>
<dbReference type="PANTHER" id="PTHR43280">
    <property type="entry name" value="ARAC-FAMILY TRANSCRIPTIONAL REGULATOR"/>
    <property type="match status" value="1"/>
</dbReference>
<dbReference type="Pfam" id="PF02311">
    <property type="entry name" value="AraC_binding"/>
    <property type="match status" value="1"/>
</dbReference>
<dbReference type="SUPFAM" id="SSF46689">
    <property type="entry name" value="Homeodomain-like"/>
    <property type="match status" value="2"/>
</dbReference>
<dbReference type="GO" id="GO:0043565">
    <property type="term" value="F:sequence-specific DNA binding"/>
    <property type="evidence" value="ECO:0007669"/>
    <property type="project" value="InterPro"/>
</dbReference>
<dbReference type="InterPro" id="IPR009057">
    <property type="entry name" value="Homeodomain-like_sf"/>
</dbReference>
<dbReference type="PROSITE" id="PS51450">
    <property type="entry name" value="LRR"/>
    <property type="match status" value="1"/>
</dbReference>
<dbReference type="Pfam" id="PF12833">
    <property type="entry name" value="HTH_18"/>
    <property type="match status" value="1"/>
</dbReference>
<feature type="domain" description="HTH araC/xylS-type" evidence="4">
    <location>
        <begin position="187"/>
        <end position="286"/>
    </location>
</feature>
<dbReference type="InterPro" id="IPR018060">
    <property type="entry name" value="HTH_AraC"/>
</dbReference>
<dbReference type="InterPro" id="IPR003313">
    <property type="entry name" value="AraC-bd"/>
</dbReference>
<dbReference type="Gene3D" id="2.60.120.10">
    <property type="entry name" value="Jelly Rolls"/>
    <property type="match status" value="1"/>
</dbReference>
<dbReference type="PRINTS" id="PR00032">
    <property type="entry name" value="HTHARAC"/>
</dbReference>
<dbReference type="Gene3D" id="1.10.10.60">
    <property type="entry name" value="Homeodomain-like"/>
    <property type="match status" value="2"/>
</dbReference>
<evidence type="ECO:0000256" key="2">
    <source>
        <dbReference type="ARBA" id="ARBA00023125"/>
    </source>
</evidence>
<dbReference type="PANTHER" id="PTHR43280:SF2">
    <property type="entry name" value="HTH-TYPE TRANSCRIPTIONAL REGULATOR EXSA"/>
    <property type="match status" value="1"/>
</dbReference>
<keyword evidence="2" id="KW-0238">DNA-binding</keyword>
<name>A0A7D4UPV0_9SPHI</name>
<dbReference type="InterPro" id="IPR014710">
    <property type="entry name" value="RmlC-like_jellyroll"/>
</dbReference>
<sequence>MKVLQFTLPVAHENSVIVQEDIMAAFYPYLHRHHEAQLMWIQEGEGTLLAGTAMHPFKPGDIFMLGANQPHLFKSNPEYFAQDSNRQSRSTMIFFDPNGKLEPLFSLPEMTLLRGFIQQYAGGFKIPAAMAPAVFQQILAIREAGNVDKLTLFLQLLKTLYLANNELTPLSDVSTQQVSESEGIRIGHIYNYLMQRYDTAISLEAVAAEAHMTPQAFCRYFKKHTGQTLVTFLNRLRVNEACKKLTTSQTDGIATVAYTCGFNSLTNFNRTFKSIMGTSPRQYLDGYKAKVAE</sequence>
<evidence type="ECO:0000256" key="1">
    <source>
        <dbReference type="ARBA" id="ARBA00023015"/>
    </source>
</evidence>
<proteinExistence type="predicted"/>
<dbReference type="GO" id="GO:0003700">
    <property type="term" value="F:DNA-binding transcription factor activity"/>
    <property type="evidence" value="ECO:0007669"/>
    <property type="project" value="InterPro"/>
</dbReference>
<dbReference type="SMART" id="SM00342">
    <property type="entry name" value="HTH_ARAC"/>
    <property type="match status" value="1"/>
</dbReference>
<dbReference type="InterPro" id="IPR011051">
    <property type="entry name" value="RmlC_Cupin_sf"/>
</dbReference>
<gene>
    <name evidence="5" type="ORF">HQ865_15925</name>
</gene>
<dbReference type="Proteomes" id="UP000505355">
    <property type="component" value="Chromosome"/>
</dbReference>
<dbReference type="InterPro" id="IPR001611">
    <property type="entry name" value="Leu-rich_rpt"/>
</dbReference>
<dbReference type="KEGG" id="mmab:HQ865_15925"/>
<dbReference type="SUPFAM" id="SSF51182">
    <property type="entry name" value="RmlC-like cupins"/>
    <property type="match status" value="1"/>
</dbReference>
<dbReference type="PROSITE" id="PS00041">
    <property type="entry name" value="HTH_ARAC_FAMILY_1"/>
    <property type="match status" value="1"/>
</dbReference>
<dbReference type="RefSeq" id="WP_173415846.1">
    <property type="nucleotide sequence ID" value="NZ_CP054139.1"/>
</dbReference>
<evidence type="ECO:0000256" key="3">
    <source>
        <dbReference type="ARBA" id="ARBA00023163"/>
    </source>
</evidence>
<dbReference type="AlphaFoldDB" id="A0A7D4UPV0"/>
<evidence type="ECO:0000259" key="4">
    <source>
        <dbReference type="PROSITE" id="PS01124"/>
    </source>
</evidence>
<evidence type="ECO:0000313" key="6">
    <source>
        <dbReference type="Proteomes" id="UP000505355"/>
    </source>
</evidence>
<protein>
    <submittedName>
        <fullName evidence="5">Helix-turn-helix transcriptional regulator</fullName>
    </submittedName>
</protein>
<dbReference type="PROSITE" id="PS01124">
    <property type="entry name" value="HTH_ARAC_FAMILY_2"/>
    <property type="match status" value="1"/>
</dbReference>
<keyword evidence="3" id="KW-0804">Transcription</keyword>
<keyword evidence="1" id="KW-0805">Transcription regulation</keyword>
<dbReference type="InterPro" id="IPR018062">
    <property type="entry name" value="HTH_AraC-typ_CS"/>
</dbReference>
<evidence type="ECO:0000313" key="5">
    <source>
        <dbReference type="EMBL" id="QKJ31180.1"/>
    </source>
</evidence>
<reference evidence="5 6" key="1">
    <citation type="submission" date="2020-05" db="EMBL/GenBank/DDBJ databases">
        <title>Mucilaginibacter mali sp. nov.</title>
        <authorList>
            <person name="Kim H.S."/>
            <person name="Lee K.C."/>
            <person name="Suh M.K."/>
            <person name="Kim J.-S."/>
            <person name="Han K.-I."/>
            <person name="Eom M.K."/>
            <person name="Shin Y.K."/>
            <person name="Lee J.-S."/>
        </authorList>
    </citation>
    <scope>NUCLEOTIDE SEQUENCE [LARGE SCALE GENOMIC DNA]</scope>
    <source>
        <strain evidence="5 6">G2-14</strain>
    </source>
</reference>
<keyword evidence="6" id="KW-1185">Reference proteome</keyword>
<accession>A0A7D4UPV0</accession>
<dbReference type="InterPro" id="IPR020449">
    <property type="entry name" value="Tscrpt_reg_AraC-type_HTH"/>
</dbReference>
<dbReference type="EMBL" id="CP054139">
    <property type="protein sequence ID" value="QKJ31180.1"/>
    <property type="molecule type" value="Genomic_DNA"/>
</dbReference>